<feature type="region of interest" description="Disordered" evidence="3">
    <location>
        <begin position="188"/>
        <end position="216"/>
    </location>
</feature>
<feature type="region of interest" description="Disordered" evidence="3">
    <location>
        <begin position="132"/>
        <end position="165"/>
    </location>
</feature>
<dbReference type="PANTHER" id="PTHR38340">
    <property type="entry name" value="S-LAYER PROTEIN"/>
    <property type="match status" value="1"/>
</dbReference>
<keyword evidence="2" id="KW-0964">Secreted</keyword>
<dbReference type="SUPFAM" id="SSF51120">
    <property type="entry name" value="beta-Roll"/>
    <property type="match status" value="1"/>
</dbReference>
<dbReference type="InterPro" id="IPR050557">
    <property type="entry name" value="RTX_toxin/Mannuronan_C5-epim"/>
</dbReference>
<proteinExistence type="predicted"/>
<dbReference type="Pfam" id="PF00353">
    <property type="entry name" value="HemolysinCabind"/>
    <property type="match status" value="2"/>
</dbReference>
<dbReference type="PANTHER" id="PTHR38340:SF1">
    <property type="entry name" value="S-LAYER PROTEIN"/>
    <property type="match status" value="1"/>
</dbReference>
<comment type="subcellular location">
    <subcellularLocation>
        <location evidence="1">Secreted</location>
    </subcellularLocation>
</comment>
<sequence length="216" mass="21716">MNILNRKTLALIAATVTAVATSALFASAAQAATVGKAEVVGVHKSIVRFTAAAGQANSLTITISGRTVTLDDKVAIKAGKGCKAVKGDKTKVKCTTSRTPTELSILLGDRSDRVYNRTGVFMAADGGSGNDVLSGGSDSDRLIGGTGNDRLSGNGGNDAIDGETGDDHLFGGAGKDWLHGGHGDDRIYGGSGADTLTGGAGRDELVGGPGVDRVTQ</sequence>
<evidence type="ECO:0000256" key="2">
    <source>
        <dbReference type="ARBA" id="ARBA00022525"/>
    </source>
</evidence>
<dbReference type="EMBL" id="BOMF01000092">
    <property type="protein sequence ID" value="GID47539.1"/>
    <property type="molecule type" value="Genomic_DNA"/>
</dbReference>
<evidence type="ECO:0000256" key="3">
    <source>
        <dbReference type="SAM" id="MobiDB-lite"/>
    </source>
</evidence>
<reference evidence="5" key="1">
    <citation type="submission" date="2021-01" db="EMBL/GenBank/DDBJ databases">
        <title>Whole genome shotgun sequence of Actinoplanes capillaceus NBRC 16408.</title>
        <authorList>
            <person name="Komaki H."/>
            <person name="Tamura T."/>
        </authorList>
    </citation>
    <scope>NUCLEOTIDE SEQUENCE [LARGE SCALE GENOMIC DNA]</scope>
    <source>
        <strain evidence="5">NBRC 16408</strain>
    </source>
</reference>
<feature type="chain" id="PRO_5045394690" description="Hemolysin-type calcium-binding repeat-containing protein" evidence="4">
    <location>
        <begin position="32"/>
        <end position="216"/>
    </location>
</feature>
<organism evidence="5">
    <name type="scientific">Actinoplanes campanulatus</name>
    <dbReference type="NCBI Taxonomy" id="113559"/>
    <lineage>
        <taxon>Bacteria</taxon>
        <taxon>Bacillati</taxon>
        <taxon>Actinomycetota</taxon>
        <taxon>Actinomycetes</taxon>
        <taxon>Micromonosporales</taxon>
        <taxon>Micromonosporaceae</taxon>
        <taxon>Actinoplanes</taxon>
    </lineage>
</organism>
<name>A0ABQ3WMP9_9ACTN</name>
<evidence type="ECO:0008006" key="6">
    <source>
        <dbReference type="Google" id="ProtNLM"/>
    </source>
</evidence>
<protein>
    <recommendedName>
        <fullName evidence="6">Hemolysin-type calcium-binding repeat-containing protein</fullName>
    </recommendedName>
</protein>
<feature type="signal peptide" evidence="4">
    <location>
        <begin position="1"/>
        <end position="31"/>
    </location>
</feature>
<keyword evidence="4" id="KW-0732">Signal</keyword>
<gene>
    <name evidence="5" type="ORF">Aca07nite_48140</name>
</gene>
<accession>A0ABQ3WMP9</accession>
<dbReference type="InterPro" id="IPR011049">
    <property type="entry name" value="Serralysin-like_metalloprot_C"/>
</dbReference>
<dbReference type="InterPro" id="IPR001343">
    <property type="entry name" value="Hemolysn_Ca-bd"/>
</dbReference>
<evidence type="ECO:0000256" key="1">
    <source>
        <dbReference type="ARBA" id="ARBA00004613"/>
    </source>
</evidence>
<dbReference type="InterPro" id="IPR018511">
    <property type="entry name" value="Hemolysin-typ_Ca-bd_CS"/>
</dbReference>
<dbReference type="Gene3D" id="2.150.10.10">
    <property type="entry name" value="Serralysin-like metalloprotease, C-terminal"/>
    <property type="match status" value="2"/>
</dbReference>
<dbReference type="PROSITE" id="PS00330">
    <property type="entry name" value="HEMOLYSIN_CALCIUM"/>
    <property type="match status" value="4"/>
</dbReference>
<comment type="caution">
    <text evidence="5">The sequence shown here is derived from an EMBL/GenBank/DDBJ whole genome shotgun (WGS) entry which is preliminary data.</text>
</comment>
<evidence type="ECO:0000256" key="4">
    <source>
        <dbReference type="SAM" id="SignalP"/>
    </source>
</evidence>
<dbReference type="RefSeq" id="WP_204297693.1">
    <property type="nucleotide sequence ID" value="NZ_BAAAGQ010000011.1"/>
</dbReference>
<dbReference type="PRINTS" id="PR00313">
    <property type="entry name" value="CABNDNGRPT"/>
</dbReference>
<evidence type="ECO:0000313" key="5">
    <source>
        <dbReference type="EMBL" id="GID47539.1"/>
    </source>
</evidence>